<proteinExistence type="predicted"/>
<keyword evidence="1" id="KW-0863">Zinc-finger</keyword>
<dbReference type="Gene3D" id="3.30.40.10">
    <property type="entry name" value="Zinc/RING finger domain, C3HC4 (zinc finger)"/>
    <property type="match status" value="1"/>
</dbReference>
<comment type="caution">
    <text evidence="4">The sequence shown here is derived from an EMBL/GenBank/DDBJ whole genome shotgun (WGS) entry which is preliminary data.</text>
</comment>
<dbReference type="GO" id="GO:0008270">
    <property type="term" value="F:zinc ion binding"/>
    <property type="evidence" value="ECO:0007669"/>
    <property type="project" value="UniProtKB-KW"/>
</dbReference>
<dbReference type="AlphaFoldDB" id="A0A835VU07"/>
<keyword evidence="1" id="KW-0862">Zinc</keyword>
<reference evidence="4" key="1">
    <citation type="journal article" date="2020" name="bioRxiv">
        <title>Comparative genomics of Chlamydomonas.</title>
        <authorList>
            <person name="Craig R.J."/>
            <person name="Hasan A.R."/>
            <person name="Ness R.W."/>
            <person name="Keightley P.D."/>
        </authorList>
    </citation>
    <scope>NUCLEOTIDE SEQUENCE</scope>
    <source>
        <strain evidence="4">SAG 7.73</strain>
    </source>
</reference>
<feature type="compositionally biased region" description="Basic and acidic residues" evidence="2">
    <location>
        <begin position="326"/>
        <end position="342"/>
    </location>
</feature>
<evidence type="ECO:0000256" key="2">
    <source>
        <dbReference type="SAM" id="MobiDB-lite"/>
    </source>
</evidence>
<dbReference type="OrthoDB" id="558576at2759"/>
<organism evidence="4 5">
    <name type="scientific">Chlamydomonas incerta</name>
    <dbReference type="NCBI Taxonomy" id="51695"/>
    <lineage>
        <taxon>Eukaryota</taxon>
        <taxon>Viridiplantae</taxon>
        <taxon>Chlorophyta</taxon>
        <taxon>core chlorophytes</taxon>
        <taxon>Chlorophyceae</taxon>
        <taxon>CS clade</taxon>
        <taxon>Chlamydomonadales</taxon>
        <taxon>Chlamydomonadaceae</taxon>
        <taxon>Chlamydomonas</taxon>
    </lineage>
</organism>
<feature type="domain" description="RING-type" evidence="3">
    <location>
        <begin position="395"/>
        <end position="455"/>
    </location>
</feature>
<sequence>MGTIFSRFRTKGKHHASPESCPAPIPHTAQPDAVTTRVASADECFGADTIVRPASGLKYLNPGEPTDDVLFFRDGHWSCGELRSSTLVQFNYCLSSSSAGDVAAALVLDGGQRHAVIRAVLGVQGATYISSSLAQHLGLRVVALGGSGRVSLGRRGPVSLLVEPVRIQLLDTDGGPVATYPAPLVFVMDAAPFDLHIALDVCGGCRLSSAGCRVSPLGAQEPNVALPRLVPRRWREGERRERPQAAPVWVAEDTHDEALALAAARAAARARVAAVAKGRDAGAAAARAVSEVGQRYGEGATGRLPGGPAAVPAGRHSPQPQQQKPEQLKSELDPDREPDMEQHGPGPGVSGPSRACQSYDPARIFVGLPPLPPSLRPARWAEVAATHVPPHDTECVVCAWSLTGAAGLVAGVVGGGGEAGPGESVVQLRCRHTYHELCVRQMLQRSHTAICPLCRAAVG</sequence>
<accession>A0A835VU07</accession>
<evidence type="ECO:0000256" key="1">
    <source>
        <dbReference type="PROSITE-ProRule" id="PRU00175"/>
    </source>
</evidence>
<dbReference type="SMART" id="SM00184">
    <property type="entry name" value="RING"/>
    <property type="match status" value="1"/>
</dbReference>
<dbReference type="EMBL" id="JAEHOC010000055">
    <property type="protein sequence ID" value="KAG2425474.1"/>
    <property type="molecule type" value="Genomic_DNA"/>
</dbReference>
<name>A0A835VU07_CHLIN</name>
<evidence type="ECO:0000259" key="3">
    <source>
        <dbReference type="PROSITE" id="PS50089"/>
    </source>
</evidence>
<gene>
    <name evidence="4" type="ORF">HXX76_013684</name>
</gene>
<dbReference type="Pfam" id="PF13639">
    <property type="entry name" value="zf-RING_2"/>
    <property type="match status" value="1"/>
</dbReference>
<keyword evidence="1" id="KW-0479">Metal-binding</keyword>
<dbReference type="Proteomes" id="UP000650467">
    <property type="component" value="Unassembled WGS sequence"/>
</dbReference>
<evidence type="ECO:0000313" key="4">
    <source>
        <dbReference type="EMBL" id="KAG2425474.1"/>
    </source>
</evidence>
<evidence type="ECO:0000313" key="5">
    <source>
        <dbReference type="Proteomes" id="UP000650467"/>
    </source>
</evidence>
<keyword evidence="5" id="KW-1185">Reference proteome</keyword>
<dbReference type="SUPFAM" id="SSF57850">
    <property type="entry name" value="RING/U-box"/>
    <property type="match status" value="1"/>
</dbReference>
<feature type="region of interest" description="Disordered" evidence="2">
    <location>
        <begin position="296"/>
        <end position="354"/>
    </location>
</feature>
<dbReference type="PROSITE" id="PS50089">
    <property type="entry name" value="ZF_RING_2"/>
    <property type="match status" value="1"/>
</dbReference>
<dbReference type="InterPro" id="IPR001841">
    <property type="entry name" value="Znf_RING"/>
</dbReference>
<protein>
    <recommendedName>
        <fullName evidence="3">RING-type domain-containing protein</fullName>
    </recommendedName>
</protein>
<dbReference type="InterPro" id="IPR013083">
    <property type="entry name" value="Znf_RING/FYVE/PHD"/>
</dbReference>
<feature type="region of interest" description="Disordered" evidence="2">
    <location>
        <begin position="1"/>
        <end position="29"/>
    </location>
</feature>